<evidence type="ECO:0000313" key="2">
    <source>
        <dbReference type="EMBL" id="RAR15922.1"/>
    </source>
</evidence>
<reference evidence="3" key="1">
    <citation type="submission" date="2018-05" db="EMBL/GenBank/DDBJ databases">
        <title>Draft genome sequence of Stemphylium lycopersici strain CIDEFI 213.</title>
        <authorList>
            <person name="Medina R."/>
            <person name="Franco M.E.E."/>
            <person name="Lucentini C.G."/>
            <person name="Saparrat M.C.N."/>
            <person name="Balatti P.A."/>
        </authorList>
    </citation>
    <scope>NUCLEOTIDE SEQUENCE [LARGE SCALE GENOMIC DNA]</scope>
    <source>
        <strain evidence="3">CIDEFI 213</strain>
    </source>
</reference>
<gene>
    <name evidence="2" type="ORF">DDE83_000719</name>
</gene>
<dbReference type="Proteomes" id="UP000249619">
    <property type="component" value="Unassembled WGS sequence"/>
</dbReference>
<name>A0A364NF81_STELY</name>
<feature type="region of interest" description="Disordered" evidence="1">
    <location>
        <begin position="1"/>
        <end position="25"/>
    </location>
</feature>
<evidence type="ECO:0000256" key="1">
    <source>
        <dbReference type="SAM" id="MobiDB-lite"/>
    </source>
</evidence>
<dbReference type="AlphaFoldDB" id="A0A364NF81"/>
<organism evidence="2 3">
    <name type="scientific">Stemphylium lycopersici</name>
    <name type="common">Tomato gray leaf spot disease fungus</name>
    <name type="synonym">Thyrospora lycopersici</name>
    <dbReference type="NCBI Taxonomy" id="183478"/>
    <lineage>
        <taxon>Eukaryota</taxon>
        <taxon>Fungi</taxon>
        <taxon>Dikarya</taxon>
        <taxon>Ascomycota</taxon>
        <taxon>Pezizomycotina</taxon>
        <taxon>Dothideomycetes</taxon>
        <taxon>Pleosporomycetidae</taxon>
        <taxon>Pleosporales</taxon>
        <taxon>Pleosporineae</taxon>
        <taxon>Pleosporaceae</taxon>
        <taxon>Stemphylium</taxon>
    </lineage>
</organism>
<comment type="caution">
    <text evidence="2">The sequence shown here is derived from an EMBL/GenBank/DDBJ whole genome shotgun (WGS) entry which is preliminary data.</text>
</comment>
<accession>A0A364NF81</accession>
<protein>
    <submittedName>
        <fullName evidence="2">DUF396-domain-containing protein</fullName>
    </submittedName>
</protein>
<evidence type="ECO:0000313" key="3">
    <source>
        <dbReference type="Proteomes" id="UP000249619"/>
    </source>
</evidence>
<keyword evidence="3" id="KW-1185">Reference proteome</keyword>
<proteinExistence type="predicted"/>
<dbReference type="EMBL" id="QGDH01000007">
    <property type="protein sequence ID" value="RAR15922.1"/>
    <property type="molecule type" value="Genomic_DNA"/>
</dbReference>
<sequence>MAAPTSQVKIPQLQREPASLQPEKIDSRSARSLLNRIFKKKREALPTAQSIKAEHTQFLLDTPIGRDFSLITAAGVEFQVHSALLVGGSKTLQEGLFPGGVNTPTYFIVSMPGTCAADDDFLIRSACKPSNSANIRSVNPTPLAVYTSDYEFVPQPSTQLKQSNFKLYHATRIPDTHPALPTTTALIGTRDYEFHLHMYALAEELDYPALKSVAHVKLVDTLIEQHKQTPTVVKEAIDSTFSPLDNAKRICKDEDGILQQVVVAAVIVHEARCWNMAQQAGFTESIAGSAYAGFRSAYDIAQEENKDLISYDQINRALMAERKWAGAHRQQAKIGIGGEDKSRFGASLWSPIQARAPRVVKSKIQRKLDIIKRKAELGIKEKSDRNVDLDMEID</sequence>